<dbReference type="InterPro" id="IPR053003">
    <property type="entry name" value="TRIM_RBCC_E3_ubiq-ligases"/>
</dbReference>
<dbReference type="GO" id="GO:0031625">
    <property type="term" value="F:ubiquitin protein ligase binding"/>
    <property type="evidence" value="ECO:0007669"/>
    <property type="project" value="TreeGrafter"/>
</dbReference>
<dbReference type="SUPFAM" id="SSF57850">
    <property type="entry name" value="RING/U-box"/>
    <property type="match status" value="1"/>
</dbReference>
<dbReference type="GO" id="GO:0051865">
    <property type="term" value="P:protein autoubiquitination"/>
    <property type="evidence" value="ECO:0007669"/>
    <property type="project" value="TreeGrafter"/>
</dbReference>
<evidence type="ECO:0000256" key="5">
    <source>
        <dbReference type="ARBA" id="ARBA00022833"/>
    </source>
</evidence>
<feature type="compositionally biased region" description="Basic and acidic residues" evidence="8">
    <location>
        <begin position="1006"/>
        <end position="1016"/>
    </location>
</feature>
<organism evidence="12 13">
    <name type="scientific">Cephus cinctus</name>
    <name type="common">Wheat stem sawfly</name>
    <dbReference type="NCBI Taxonomy" id="211228"/>
    <lineage>
        <taxon>Eukaryota</taxon>
        <taxon>Metazoa</taxon>
        <taxon>Ecdysozoa</taxon>
        <taxon>Arthropoda</taxon>
        <taxon>Hexapoda</taxon>
        <taxon>Insecta</taxon>
        <taxon>Pterygota</taxon>
        <taxon>Neoptera</taxon>
        <taxon>Endopterygota</taxon>
        <taxon>Hymenoptera</taxon>
        <taxon>Cephoidea</taxon>
        <taxon>Cephidae</taxon>
        <taxon>Cephus</taxon>
    </lineage>
</organism>
<evidence type="ECO:0000256" key="8">
    <source>
        <dbReference type="SAM" id="MobiDB-lite"/>
    </source>
</evidence>
<dbReference type="PROSITE" id="PS50089">
    <property type="entry name" value="ZF_RING_2"/>
    <property type="match status" value="1"/>
</dbReference>
<feature type="compositionally biased region" description="Low complexity" evidence="8">
    <location>
        <begin position="619"/>
        <end position="631"/>
    </location>
</feature>
<feature type="region of interest" description="Disordered" evidence="8">
    <location>
        <begin position="857"/>
        <end position="890"/>
    </location>
</feature>
<dbReference type="InterPro" id="IPR003649">
    <property type="entry name" value="Bbox_C"/>
</dbReference>
<evidence type="ECO:0000313" key="13">
    <source>
        <dbReference type="RefSeq" id="XP_015606749.1"/>
    </source>
</evidence>
<dbReference type="CDD" id="cd19779">
    <property type="entry name" value="Bbox2_TRIM37_C-VIII"/>
    <property type="match status" value="1"/>
</dbReference>
<gene>
    <name evidence="13" type="primary">LOC107273260</name>
</gene>
<dbReference type="SUPFAM" id="SSF57845">
    <property type="entry name" value="B-box zinc-binding domain"/>
    <property type="match status" value="1"/>
</dbReference>
<dbReference type="SUPFAM" id="SSF49599">
    <property type="entry name" value="TRAF domain-like"/>
    <property type="match status" value="1"/>
</dbReference>
<keyword evidence="12" id="KW-1185">Reference proteome</keyword>
<evidence type="ECO:0000256" key="4">
    <source>
        <dbReference type="ARBA" id="ARBA00022771"/>
    </source>
</evidence>
<evidence type="ECO:0000256" key="2">
    <source>
        <dbReference type="ARBA" id="ARBA00022490"/>
    </source>
</evidence>
<dbReference type="SMART" id="SM00336">
    <property type="entry name" value="BBOX"/>
    <property type="match status" value="1"/>
</dbReference>
<dbReference type="PROSITE" id="PS50144">
    <property type="entry name" value="MATH"/>
    <property type="match status" value="1"/>
</dbReference>
<dbReference type="Gene3D" id="3.30.40.10">
    <property type="entry name" value="Zinc/RING finger domain, C3HC4 (zinc finger)"/>
    <property type="match status" value="1"/>
</dbReference>
<feature type="compositionally biased region" description="Polar residues" evidence="8">
    <location>
        <begin position="876"/>
        <end position="890"/>
    </location>
</feature>
<keyword evidence="4 6" id="KW-0863">Zinc-finger</keyword>
<feature type="region of interest" description="Disordered" evidence="8">
    <location>
        <begin position="562"/>
        <end position="634"/>
    </location>
</feature>
<feature type="domain" description="B box-type" evidence="10">
    <location>
        <begin position="104"/>
        <end position="146"/>
    </location>
</feature>
<dbReference type="InterPro" id="IPR037299">
    <property type="entry name" value="TRIM37_MATH"/>
</dbReference>
<evidence type="ECO:0000259" key="10">
    <source>
        <dbReference type="PROSITE" id="PS50119"/>
    </source>
</evidence>
<dbReference type="InterPro" id="IPR013083">
    <property type="entry name" value="Znf_RING/FYVE/PHD"/>
</dbReference>
<evidence type="ECO:0000256" key="3">
    <source>
        <dbReference type="ARBA" id="ARBA00022723"/>
    </source>
</evidence>
<dbReference type="CDD" id="cd03773">
    <property type="entry name" value="MATH_TRIM37"/>
    <property type="match status" value="1"/>
</dbReference>
<keyword evidence="5" id="KW-0862">Zinc</keyword>
<evidence type="ECO:0000259" key="11">
    <source>
        <dbReference type="PROSITE" id="PS50144"/>
    </source>
</evidence>
<accession>A0AAJ7CBX0</accession>
<dbReference type="KEGG" id="ccin:107273260"/>
<sequence length="1016" mass="113375">MANRESTVTAKSTDDHSVETLAEVFRCFICMEKLREAHLCPHCSKLCCYVCIRRWLTEQRSQCPHCRASLHLHELVNCRWVEEVTQQLDTLQAVGISNSRHDDTTRDRCTAHHEKLSVYCWTCRRCICHQCALWGGTHSGHTFKPLEEVYEQHVTQIKAEVGQLKRRLMELISLVQEVERNVESVRAAKDERVREIRNAVELMIARLDSQLKAKLLTLMAQKNSLTLETEQLEVLLQEVEHQLLSCTRSELIIKSSELSRMIHRVRKKPITSFVTAPVPADFHSEIVPGYDSATFAMQNFTQLQLKADPVYSAPLHVNGLCWRLKVYPDGNGVVRGNYLSVFLELSAGLPETSKYEYRVEMIHQGSRDTSKNIVREFASDFEIGECWGYNRFFRLDLLATEGYLNTELDTLILRFQVRPPTFYQRCRDQQWYISQLVTVQNQYATQINELKERLAIEISRNAVAATRVASGAAVCESSPINVSPQQQHTQAQGAGDPLLGSNALRMIDNYSSVNPTPARSVQNILSAGNVPVSTNSCQLSVALCELGDLMSIRSSTLSSMSLKTSLKEQRPSNLNTSTEVTSSPGHCSNDGSAGDCQGLAEKSPSPSHSSPTILNQQPSALSSSSSSSDSGELSEHDIYLDDCDHNDTNLTILDDNSNDENDVDDETMSGENDVEVAESLVPWMQIQIKQKKPQESHESSAEACRLRGSDGLQHEIMLQHLFEMQNRNFAWNSLCFKHHPEESRDSRNSIPSLQNYGTSSLHRIGQPCYDNYRPNFLSRLCQSQPMCNDGRSKVNNPSAINGQQEVTSNAALGTSQTTRSEPTTRSNSVDCDKDFSALSLAAKTNADVEVSRPSDLTVPNVALGSNKIGSRHLPSRRQSTPATSSNTSNVNQNIFHTDIEQFLDTLRCSPTPQETGSYITKLRHLADKCQNGVCPSNLPSSTISNTYESPIASTSTAVLAESISDNNGYSWVPPLYQHKHGQKMNNENTVQSTSNQTPNKTIPYKTSEDKNSSPSQ</sequence>
<dbReference type="GO" id="GO:0016235">
    <property type="term" value="C:aggresome"/>
    <property type="evidence" value="ECO:0007669"/>
    <property type="project" value="TreeGrafter"/>
</dbReference>
<dbReference type="CDD" id="cd16619">
    <property type="entry name" value="mRING-HC-C4C4_TRIM37_C-VIII"/>
    <property type="match status" value="1"/>
</dbReference>
<dbReference type="AlphaFoldDB" id="A0AAJ7CBX0"/>
<dbReference type="PANTHER" id="PTHR36754">
    <property type="entry name" value="E3 UBIQUITIN-PROTEIN LIGASE TRIM37"/>
    <property type="match status" value="1"/>
</dbReference>
<evidence type="ECO:0000256" key="1">
    <source>
        <dbReference type="ARBA" id="ARBA00004496"/>
    </source>
</evidence>
<dbReference type="GO" id="GO:0006513">
    <property type="term" value="P:protein monoubiquitination"/>
    <property type="evidence" value="ECO:0007669"/>
    <property type="project" value="TreeGrafter"/>
</dbReference>
<protein>
    <submittedName>
        <fullName evidence="13">Uncharacterized protein LOC107273260</fullName>
    </submittedName>
</protein>
<feature type="compositionally biased region" description="Polar residues" evidence="8">
    <location>
        <begin position="571"/>
        <end position="591"/>
    </location>
</feature>
<keyword evidence="2" id="KW-0963">Cytoplasm</keyword>
<dbReference type="GO" id="GO:0005164">
    <property type="term" value="F:tumor necrosis factor receptor binding"/>
    <property type="evidence" value="ECO:0007669"/>
    <property type="project" value="TreeGrafter"/>
</dbReference>
<dbReference type="PANTHER" id="PTHR36754:SF2">
    <property type="entry name" value="E3 UBIQUITIN-PROTEIN LIGASE TRIM37"/>
    <property type="match status" value="1"/>
</dbReference>
<proteinExistence type="predicted"/>
<feature type="region of interest" description="Disordered" evidence="8">
    <location>
        <begin position="792"/>
        <end position="830"/>
    </location>
</feature>
<dbReference type="SMART" id="SM00502">
    <property type="entry name" value="BBC"/>
    <property type="match status" value="1"/>
</dbReference>
<dbReference type="RefSeq" id="XP_015606749.1">
    <property type="nucleotide sequence ID" value="XM_015751263.2"/>
</dbReference>
<evidence type="ECO:0000313" key="12">
    <source>
        <dbReference type="Proteomes" id="UP000694920"/>
    </source>
</evidence>
<dbReference type="InterPro" id="IPR002083">
    <property type="entry name" value="MATH/TRAF_dom"/>
</dbReference>
<dbReference type="Gene3D" id="3.30.160.60">
    <property type="entry name" value="Classic Zinc Finger"/>
    <property type="match status" value="1"/>
</dbReference>
<feature type="coiled-coil region" evidence="7">
    <location>
        <begin position="161"/>
        <end position="195"/>
    </location>
</feature>
<comment type="subcellular location">
    <subcellularLocation>
        <location evidence="1">Cytoplasm</location>
    </subcellularLocation>
</comment>
<name>A0AAJ7CBX0_CEPCN</name>
<feature type="domain" description="RING-type" evidence="9">
    <location>
        <begin position="27"/>
        <end position="67"/>
    </location>
</feature>
<dbReference type="SMART" id="SM00061">
    <property type="entry name" value="MATH"/>
    <property type="match status" value="1"/>
</dbReference>
<feature type="region of interest" description="Disordered" evidence="8">
    <location>
        <begin position="985"/>
        <end position="1016"/>
    </location>
</feature>
<dbReference type="PROSITE" id="PS50119">
    <property type="entry name" value="ZF_BBOX"/>
    <property type="match status" value="1"/>
</dbReference>
<dbReference type="GO" id="GO:0005778">
    <property type="term" value="C:peroxisomal membrane"/>
    <property type="evidence" value="ECO:0007669"/>
    <property type="project" value="TreeGrafter"/>
</dbReference>
<feature type="compositionally biased region" description="Polar residues" evidence="8">
    <location>
        <begin position="793"/>
        <end position="829"/>
    </location>
</feature>
<dbReference type="InterPro" id="IPR001841">
    <property type="entry name" value="Znf_RING"/>
</dbReference>
<dbReference type="Pfam" id="PF22486">
    <property type="entry name" value="MATH_2"/>
    <property type="match status" value="1"/>
</dbReference>
<dbReference type="GeneID" id="107273260"/>
<evidence type="ECO:0000256" key="6">
    <source>
        <dbReference type="PROSITE-ProRule" id="PRU00024"/>
    </source>
</evidence>
<dbReference type="Proteomes" id="UP000694920">
    <property type="component" value="Unplaced"/>
</dbReference>
<dbReference type="Pfam" id="PF00643">
    <property type="entry name" value="zf-B_box"/>
    <property type="match status" value="1"/>
</dbReference>
<dbReference type="Gene3D" id="2.60.210.10">
    <property type="entry name" value="Apoptosis, Tumor Necrosis Factor Receptor Associated Protein 2, Chain A"/>
    <property type="match status" value="1"/>
</dbReference>
<feature type="compositionally biased region" description="Polar residues" evidence="8">
    <location>
        <begin position="985"/>
        <end position="1000"/>
    </location>
</feature>
<dbReference type="GO" id="GO:0061630">
    <property type="term" value="F:ubiquitin protein ligase activity"/>
    <property type="evidence" value="ECO:0007669"/>
    <property type="project" value="TreeGrafter"/>
</dbReference>
<dbReference type="GO" id="GO:0008270">
    <property type="term" value="F:zinc ion binding"/>
    <property type="evidence" value="ECO:0007669"/>
    <property type="project" value="UniProtKB-KW"/>
</dbReference>
<dbReference type="GO" id="GO:0070842">
    <property type="term" value="P:aggresome assembly"/>
    <property type="evidence" value="ECO:0007669"/>
    <property type="project" value="TreeGrafter"/>
</dbReference>
<evidence type="ECO:0000256" key="7">
    <source>
        <dbReference type="SAM" id="Coils"/>
    </source>
</evidence>
<dbReference type="InterPro" id="IPR008974">
    <property type="entry name" value="TRAF-like"/>
</dbReference>
<keyword evidence="3" id="KW-0479">Metal-binding</keyword>
<evidence type="ECO:0000259" key="9">
    <source>
        <dbReference type="PROSITE" id="PS50089"/>
    </source>
</evidence>
<dbReference type="InterPro" id="IPR000315">
    <property type="entry name" value="Znf_B-box"/>
</dbReference>
<reference evidence="13" key="1">
    <citation type="submission" date="2025-08" db="UniProtKB">
        <authorList>
            <consortium name="RefSeq"/>
        </authorList>
    </citation>
    <scope>IDENTIFICATION</scope>
</reference>
<keyword evidence="7" id="KW-0175">Coiled coil</keyword>
<feature type="domain" description="MATH" evidence="11">
    <location>
        <begin position="290"/>
        <end position="417"/>
    </location>
</feature>
<feature type="compositionally biased region" description="Polar residues" evidence="8">
    <location>
        <begin position="604"/>
        <end position="618"/>
    </location>
</feature>